<dbReference type="Proteomes" id="UP000199229">
    <property type="component" value="Unassembled WGS sequence"/>
</dbReference>
<dbReference type="OrthoDB" id="4773646at2"/>
<feature type="coiled-coil region" evidence="1">
    <location>
        <begin position="268"/>
        <end position="295"/>
    </location>
</feature>
<dbReference type="PANTHER" id="PTHR32114:SF2">
    <property type="entry name" value="ABC TRANSPORTER ABCH.3"/>
    <property type="match status" value="1"/>
</dbReference>
<accession>A0A1I2UZ30</accession>
<keyword evidence="1" id="KW-0175">Coiled coil</keyword>
<dbReference type="InterPro" id="IPR027417">
    <property type="entry name" value="P-loop_NTPase"/>
</dbReference>
<sequence length="655" mass="71636">MTDTAATVGDWVATIAGRAGVSTDEVREVLERHGIEPQASLPRRRRLCLTNLHLKGMKRGTDDDRPIDFHWGPLSSGLWAVLSEDNFRGKSSLLNIAQAALRGSFSTEVKPDVWGWLSLVQLDFRVDASSYRITLEKAAGEKDPRLAQATLARLDGDEWFRIRTGPADKGFEDAVADNMMEEFGFAKFHAFNKDQGSHTHGWNSIAASMFVNGPGKAVFAEVHHDGVSLRLLQLFMGLPWVTTYTAATTALKKVTADRAPEKAAAPGADRLSARLARLEAELVEARKTNDRRIDRVELRRRLVDADVRLVTLQTRVSDGRDAEAALTRQVSMASSSLGSSRGMLQQLLDEKAAGLVFRTLRPVCCPSCDAGLDARAFVAAELSGSCALCGTEHVDGSDEDIRIEDLKADVADAEATLASLRAQAEAASQHQRSTETARDGVRNEIDEISEELASTEVADAEIKVRTLEAQVSQLREILAEAPVAAPVATGIGDAEILRRVVKATKELYDDLQRDLLGEVSQELTDLCRRFGMKNVERMEWSANNVLRIRQGDADTNFSSLAAGEKLRVRIAAALAVIEVARRRHFGRHPGLLVLDSPAAQEMSPEHFAALMLSVREVVSQADDVQVIIGAVARPELLDVVEGSRTLHPGDDRFLF</sequence>
<dbReference type="PANTHER" id="PTHR32114">
    <property type="entry name" value="ABC TRANSPORTER ABCH.3"/>
    <property type="match status" value="1"/>
</dbReference>
<dbReference type="AlphaFoldDB" id="A0A1I2UZ30"/>
<evidence type="ECO:0000313" key="2">
    <source>
        <dbReference type="EMBL" id="SFG81409.1"/>
    </source>
</evidence>
<name>A0A1I2UZ30_9HYPH</name>
<dbReference type="STRING" id="582675.SAMN05192565_11243"/>
<protein>
    <submittedName>
        <fullName evidence="2">Uncharacterized protein</fullName>
    </submittedName>
</protein>
<organism evidence="2 3">
    <name type="scientific">Methylobacterium gossipiicola</name>
    <dbReference type="NCBI Taxonomy" id="582675"/>
    <lineage>
        <taxon>Bacteria</taxon>
        <taxon>Pseudomonadati</taxon>
        <taxon>Pseudomonadota</taxon>
        <taxon>Alphaproteobacteria</taxon>
        <taxon>Hyphomicrobiales</taxon>
        <taxon>Methylobacteriaceae</taxon>
        <taxon>Methylobacterium</taxon>
    </lineage>
</organism>
<evidence type="ECO:0000256" key="1">
    <source>
        <dbReference type="SAM" id="Coils"/>
    </source>
</evidence>
<evidence type="ECO:0000313" key="3">
    <source>
        <dbReference type="Proteomes" id="UP000199229"/>
    </source>
</evidence>
<reference evidence="3" key="1">
    <citation type="submission" date="2016-10" db="EMBL/GenBank/DDBJ databases">
        <authorList>
            <person name="Varghese N."/>
            <person name="Submissions S."/>
        </authorList>
    </citation>
    <scope>NUCLEOTIDE SEQUENCE [LARGE SCALE GENOMIC DNA]</scope>
    <source>
        <strain evidence="3">Gh-105</strain>
    </source>
</reference>
<proteinExistence type="predicted"/>
<feature type="coiled-coil region" evidence="1">
    <location>
        <begin position="403"/>
        <end position="514"/>
    </location>
</feature>
<dbReference type="Gene3D" id="3.40.50.300">
    <property type="entry name" value="P-loop containing nucleotide triphosphate hydrolases"/>
    <property type="match status" value="1"/>
</dbReference>
<keyword evidence="3" id="KW-1185">Reference proteome</keyword>
<dbReference type="EMBL" id="FOPM01000012">
    <property type="protein sequence ID" value="SFG81409.1"/>
    <property type="molecule type" value="Genomic_DNA"/>
</dbReference>
<gene>
    <name evidence="2" type="ORF">SAMN05192565_11243</name>
</gene>
<dbReference type="SUPFAM" id="SSF52540">
    <property type="entry name" value="P-loop containing nucleoside triphosphate hydrolases"/>
    <property type="match status" value="1"/>
</dbReference>